<dbReference type="InterPro" id="IPR029063">
    <property type="entry name" value="SAM-dependent_MTases_sf"/>
</dbReference>
<dbReference type="AlphaFoldDB" id="X1KVV1"/>
<protein>
    <recommendedName>
        <fullName evidence="1">Methyltransferase type 11 domain-containing protein</fullName>
    </recommendedName>
</protein>
<proteinExistence type="predicted"/>
<name>X1KVV1_9ZZZZ</name>
<evidence type="ECO:0000313" key="2">
    <source>
        <dbReference type="EMBL" id="GAH86088.1"/>
    </source>
</evidence>
<accession>X1KVV1</accession>
<reference evidence="2" key="1">
    <citation type="journal article" date="2014" name="Front. Microbiol.">
        <title>High frequency of phylogenetically diverse reductive dehalogenase-homologous genes in deep subseafloor sedimentary metagenomes.</title>
        <authorList>
            <person name="Kawai M."/>
            <person name="Futagami T."/>
            <person name="Toyoda A."/>
            <person name="Takaki Y."/>
            <person name="Nishi S."/>
            <person name="Hori S."/>
            <person name="Arai W."/>
            <person name="Tsubouchi T."/>
            <person name="Morono Y."/>
            <person name="Uchiyama I."/>
            <person name="Ito T."/>
            <person name="Fujiyama A."/>
            <person name="Inagaki F."/>
            <person name="Takami H."/>
        </authorList>
    </citation>
    <scope>NUCLEOTIDE SEQUENCE</scope>
    <source>
        <strain evidence="2">Expedition CK06-06</strain>
    </source>
</reference>
<organism evidence="2">
    <name type="scientific">marine sediment metagenome</name>
    <dbReference type="NCBI Taxonomy" id="412755"/>
    <lineage>
        <taxon>unclassified sequences</taxon>
        <taxon>metagenomes</taxon>
        <taxon>ecological metagenomes</taxon>
    </lineage>
</organism>
<dbReference type="Gene3D" id="3.40.50.150">
    <property type="entry name" value="Vaccinia Virus protein VP39"/>
    <property type="match status" value="1"/>
</dbReference>
<dbReference type="SUPFAM" id="SSF53335">
    <property type="entry name" value="S-adenosyl-L-methionine-dependent methyltransferases"/>
    <property type="match status" value="1"/>
</dbReference>
<dbReference type="GO" id="GO:0008757">
    <property type="term" value="F:S-adenosylmethionine-dependent methyltransferase activity"/>
    <property type="evidence" value="ECO:0007669"/>
    <property type="project" value="InterPro"/>
</dbReference>
<gene>
    <name evidence="2" type="ORF">S03H2_59923</name>
</gene>
<dbReference type="InterPro" id="IPR013216">
    <property type="entry name" value="Methyltransf_11"/>
</dbReference>
<dbReference type="Pfam" id="PF08241">
    <property type="entry name" value="Methyltransf_11"/>
    <property type="match status" value="1"/>
</dbReference>
<feature type="domain" description="Methyltransferase type 11" evidence="1">
    <location>
        <begin position="15"/>
        <end position="67"/>
    </location>
</feature>
<evidence type="ECO:0000259" key="1">
    <source>
        <dbReference type="Pfam" id="PF08241"/>
    </source>
</evidence>
<dbReference type="CDD" id="cd02440">
    <property type="entry name" value="AdoMet_MTases"/>
    <property type="match status" value="1"/>
</dbReference>
<sequence>LLDLETPEQWPGESKDVIIADVQNMPQIPTDSEDCIIAYWLLYYLSNHRSALAEFRRVLKPNGVLLVNFIGDALKSNPRVLRRWNHIEAFEALEPFFEIEEAELYCEPREIWTEGRFIVGGTTIGWKKLELTFVCARKSFRRLGI</sequence>
<dbReference type="EMBL" id="BARU01038570">
    <property type="protein sequence ID" value="GAH86088.1"/>
    <property type="molecule type" value="Genomic_DNA"/>
</dbReference>
<comment type="caution">
    <text evidence="2">The sequence shown here is derived from an EMBL/GenBank/DDBJ whole genome shotgun (WGS) entry which is preliminary data.</text>
</comment>
<feature type="non-terminal residue" evidence="2">
    <location>
        <position position="1"/>
    </location>
</feature>